<dbReference type="GeneID" id="20238181"/>
<feature type="domain" description="BTB" evidence="1">
    <location>
        <begin position="61"/>
        <end position="119"/>
    </location>
</feature>
<keyword evidence="3" id="KW-1185">Reference proteome</keyword>
<dbReference type="Proteomes" id="UP000030746">
    <property type="component" value="Unassembled WGS sequence"/>
</dbReference>
<dbReference type="PANTHER" id="PTHR24413">
    <property type="entry name" value="SPECKLE-TYPE POZ PROTEIN"/>
    <property type="match status" value="1"/>
</dbReference>
<dbReference type="Gene3D" id="3.30.710.10">
    <property type="entry name" value="Potassium Channel Kv1.1, Chain A"/>
    <property type="match status" value="1"/>
</dbReference>
<dbReference type="CTD" id="20238181"/>
<reference evidence="2 3" key="1">
    <citation type="journal article" date="2013" name="Nature">
        <title>Insights into bilaterian evolution from three spiralian genomes.</title>
        <authorList>
            <person name="Simakov O."/>
            <person name="Marletaz F."/>
            <person name="Cho S.J."/>
            <person name="Edsinger-Gonzales E."/>
            <person name="Havlak P."/>
            <person name="Hellsten U."/>
            <person name="Kuo D.H."/>
            <person name="Larsson T."/>
            <person name="Lv J."/>
            <person name="Arendt D."/>
            <person name="Savage R."/>
            <person name="Osoegawa K."/>
            <person name="de Jong P."/>
            <person name="Grimwood J."/>
            <person name="Chapman J.A."/>
            <person name="Shapiro H."/>
            <person name="Aerts A."/>
            <person name="Otillar R.P."/>
            <person name="Terry A.Y."/>
            <person name="Boore J.L."/>
            <person name="Grigoriev I.V."/>
            <person name="Lindberg D.R."/>
            <person name="Seaver E.C."/>
            <person name="Weisblat D.A."/>
            <person name="Putnam N.H."/>
            <person name="Rokhsar D.S."/>
        </authorList>
    </citation>
    <scope>NUCLEOTIDE SEQUENCE [LARGE SCALE GENOMIC DNA]</scope>
</reference>
<accession>V4AHT2</accession>
<dbReference type="KEGG" id="lgi:LOTGIDRAFT_159873"/>
<name>V4AHT2_LOTGI</name>
<dbReference type="PROSITE" id="PS50097">
    <property type="entry name" value="BTB"/>
    <property type="match status" value="1"/>
</dbReference>
<dbReference type="SUPFAM" id="SSF54695">
    <property type="entry name" value="POZ domain"/>
    <property type="match status" value="1"/>
</dbReference>
<dbReference type="EMBL" id="KB201459">
    <property type="protein sequence ID" value="ESO96462.1"/>
    <property type="molecule type" value="Genomic_DNA"/>
</dbReference>
<proteinExistence type="predicted"/>
<dbReference type="InterPro" id="IPR011333">
    <property type="entry name" value="SKP1/BTB/POZ_sf"/>
</dbReference>
<protein>
    <recommendedName>
        <fullName evidence="1">BTB domain-containing protein</fullName>
    </recommendedName>
</protein>
<organism evidence="2 3">
    <name type="scientific">Lottia gigantea</name>
    <name type="common">Giant owl limpet</name>
    <dbReference type="NCBI Taxonomy" id="225164"/>
    <lineage>
        <taxon>Eukaryota</taxon>
        <taxon>Metazoa</taxon>
        <taxon>Spiralia</taxon>
        <taxon>Lophotrochozoa</taxon>
        <taxon>Mollusca</taxon>
        <taxon>Gastropoda</taxon>
        <taxon>Patellogastropoda</taxon>
        <taxon>Lottioidea</taxon>
        <taxon>Lottiidae</taxon>
        <taxon>Lottia</taxon>
    </lineage>
</organism>
<dbReference type="InterPro" id="IPR000210">
    <property type="entry name" value="BTB/POZ_dom"/>
</dbReference>
<evidence type="ECO:0000313" key="2">
    <source>
        <dbReference type="EMBL" id="ESO96462.1"/>
    </source>
</evidence>
<sequence length="213" mass="24564">MFVLAEEINEELSDIKLEYENLRSQLCKLENLLCKENGGEFGLSTRLQLQASKLFNTDQFSDVQVILKGGNHIKAHKMILAASGDDWGVEQFDHVDMLDLTDLRYDVGYALMKWVYTDDFGGYSVQLDDNFFIEMMQAAKVCKLKALHIRCQKALSTMVNNETCERFLKLSEEFDAKILKENCEKLLGKKTVINLPRMESQFERQVTKDTEQI</sequence>
<evidence type="ECO:0000313" key="3">
    <source>
        <dbReference type="Proteomes" id="UP000030746"/>
    </source>
</evidence>
<dbReference type="OrthoDB" id="2306477at2759"/>
<dbReference type="AlphaFoldDB" id="V4AHT2"/>
<dbReference type="OMA" id="EHSANER"/>
<evidence type="ECO:0000259" key="1">
    <source>
        <dbReference type="PROSITE" id="PS50097"/>
    </source>
</evidence>
<dbReference type="Pfam" id="PF00651">
    <property type="entry name" value="BTB"/>
    <property type="match status" value="1"/>
</dbReference>
<dbReference type="HOGENOM" id="CLU_1295662_0_0_1"/>
<dbReference type="STRING" id="225164.V4AHT2"/>
<gene>
    <name evidence="2" type="ORF">LOTGIDRAFT_159873</name>
</gene>
<dbReference type="RefSeq" id="XP_009052823.1">
    <property type="nucleotide sequence ID" value="XM_009054575.1"/>
</dbReference>